<dbReference type="PANTHER" id="PTHR37017">
    <property type="entry name" value="AB HYDROLASE-1 DOMAIN-CONTAINING PROTEIN-RELATED"/>
    <property type="match status" value="1"/>
</dbReference>
<dbReference type="EMBL" id="JASWJB010000135">
    <property type="protein sequence ID" value="KAK2595350.1"/>
    <property type="molecule type" value="Genomic_DNA"/>
</dbReference>
<sequence>MTTKSTTVLFVPGAWHIAKHFAPVAELLNQAGYPTELIELPSVGPPKHLTSFEPDVEAIRQCISKTIAAGQRVAIVTHSYGGIPASEALRDFVANDKDNIAHLYFLSSFVIPEGASLLAAFGGQDLPWFRVDDARLEVLPDNPGEIFYNDLPQERIEQLKKQLKPQSYQVMHSPLTYAAWKEVPSTYLYCTRDNAIPMEIQKMMVERTAAGCNMKTDEVDASHSPFISRPKEVADSILRALG</sequence>
<dbReference type="Gene3D" id="3.40.50.1820">
    <property type="entry name" value="alpha/beta hydrolase"/>
    <property type="match status" value="1"/>
</dbReference>
<proteinExistence type="predicted"/>
<comment type="caution">
    <text evidence="2">The sequence shown here is derived from an EMBL/GenBank/DDBJ whole genome shotgun (WGS) entry which is preliminary data.</text>
</comment>
<dbReference type="SUPFAM" id="SSF53474">
    <property type="entry name" value="alpha/beta-Hydrolases"/>
    <property type="match status" value="1"/>
</dbReference>
<organism evidence="2 3">
    <name type="scientific">Conoideocrella luteorostrata</name>
    <dbReference type="NCBI Taxonomy" id="1105319"/>
    <lineage>
        <taxon>Eukaryota</taxon>
        <taxon>Fungi</taxon>
        <taxon>Dikarya</taxon>
        <taxon>Ascomycota</taxon>
        <taxon>Pezizomycotina</taxon>
        <taxon>Sordariomycetes</taxon>
        <taxon>Hypocreomycetidae</taxon>
        <taxon>Hypocreales</taxon>
        <taxon>Clavicipitaceae</taxon>
        <taxon>Conoideocrella</taxon>
    </lineage>
</organism>
<accession>A0AAJ0FZV4</accession>
<dbReference type="PANTHER" id="PTHR37017:SF11">
    <property type="entry name" value="ESTERASE_LIPASE_THIOESTERASE DOMAIN-CONTAINING PROTEIN"/>
    <property type="match status" value="1"/>
</dbReference>
<keyword evidence="3" id="KW-1185">Reference proteome</keyword>
<evidence type="ECO:0000313" key="3">
    <source>
        <dbReference type="Proteomes" id="UP001251528"/>
    </source>
</evidence>
<dbReference type="InterPro" id="IPR000073">
    <property type="entry name" value="AB_hydrolase_1"/>
</dbReference>
<evidence type="ECO:0000259" key="1">
    <source>
        <dbReference type="Pfam" id="PF12697"/>
    </source>
</evidence>
<dbReference type="AlphaFoldDB" id="A0AAJ0FZV4"/>
<name>A0AAJ0FZV4_9HYPO</name>
<dbReference type="Pfam" id="PF12697">
    <property type="entry name" value="Abhydrolase_6"/>
    <property type="match status" value="1"/>
</dbReference>
<dbReference type="Proteomes" id="UP001251528">
    <property type="component" value="Unassembled WGS sequence"/>
</dbReference>
<evidence type="ECO:0000313" key="2">
    <source>
        <dbReference type="EMBL" id="KAK2595350.1"/>
    </source>
</evidence>
<dbReference type="InterPro" id="IPR029058">
    <property type="entry name" value="AB_hydrolase_fold"/>
</dbReference>
<protein>
    <recommendedName>
        <fullName evidence="1">AB hydrolase-1 domain-containing protein</fullName>
    </recommendedName>
</protein>
<reference evidence="2" key="1">
    <citation type="submission" date="2023-06" db="EMBL/GenBank/DDBJ databases">
        <title>Conoideocrella luteorostrata (Hypocreales: Clavicipitaceae), a potential biocontrol fungus for elongate hemlock scale in United States Christmas tree production areas.</title>
        <authorList>
            <person name="Barrett H."/>
            <person name="Lovett B."/>
            <person name="Macias A.M."/>
            <person name="Stajich J.E."/>
            <person name="Kasson M.T."/>
        </authorList>
    </citation>
    <scope>NUCLEOTIDE SEQUENCE</scope>
    <source>
        <strain evidence="2">ARSEF 14590</strain>
    </source>
</reference>
<gene>
    <name evidence="2" type="ORF">QQS21_006950</name>
</gene>
<feature type="domain" description="AB hydrolase-1" evidence="1">
    <location>
        <begin position="8"/>
        <end position="235"/>
    </location>
</feature>
<dbReference type="InterPro" id="IPR052897">
    <property type="entry name" value="Sec-Metab_Biosynth_Hydrolase"/>
</dbReference>